<dbReference type="GO" id="GO:0003700">
    <property type="term" value="F:DNA-binding transcription factor activity"/>
    <property type="evidence" value="ECO:0007669"/>
    <property type="project" value="TreeGrafter"/>
</dbReference>
<dbReference type="GO" id="GO:0000976">
    <property type="term" value="F:transcription cis-regulatory region binding"/>
    <property type="evidence" value="ECO:0007669"/>
    <property type="project" value="TreeGrafter"/>
</dbReference>
<feature type="domain" description="HTH tetR-type" evidence="5">
    <location>
        <begin position="2"/>
        <end position="62"/>
    </location>
</feature>
<dbReference type="PRINTS" id="PR00455">
    <property type="entry name" value="HTHTETR"/>
</dbReference>
<evidence type="ECO:0000313" key="6">
    <source>
        <dbReference type="EMBL" id="RMB64234.1"/>
    </source>
</evidence>
<sequence>MQLHRKSIIEAATTLLNTYGLADVTMRRVAASLGVAPGALYWHIANKQALIAALAEDIIAPVTGSTLEEISLHLRELLLARRDGAEVAIAGLSQPHSPAWDHLVAQFSSATCSDCDGAARKAAALSAVHLVLGATLLEQSQRQLLETTGGTTETDYHGDLVHGVRIINAGLQHSEVD</sequence>
<dbReference type="InterPro" id="IPR050109">
    <property type="entry name" value="HTH-type_TetR-like_transc_reg"/>
</dbReference>
<gene>
    <name evidence="6" type="ORF">D9543_00115</name>
</gene>
<dbReference type="PANTHER" id="PTHR30055">
    <property type="entry name" value="HTH-TYPE TRANSCRIPTIONAL REGULATOR RUTR"/>
    <property type="match status" value="1"/>
</dbReference>
<dbReference type="AlphaFoldDB" id="A0A3M0HEX1"/>
<dbReference type="InterPro" id="IPR001647">
    <property type="entry name" value="HTH_TetR"/>
</dbReference>
<evidence type="ECO:0000313" key="7">
    <source>
        <dbReference type="Proteomes" id="UP000270649"/>
    </source>
</evidence>
<organism evidence="6 7">
    <name type="scientific">Corynebacterium macginleyi</name>
    <dbReference type="NCBI Taxonomy" id="38290"/>
    <lineage>
        <taxon>Bacteria</taxon>
        <taxon>Bacillati</taxon>
        <taxon>Actinomycetota</taxon>
        <taxon>Actinomycetes</taxon>
        <taxon>Mycobacteriales</taxon>
        <taxon>Corynebacteriaceae</taxon>
        <taxon>Corynebacterium</taxon>
    </lineage>
</organism>
<dbReference type="PANTHER" id="PTHR30055:SF151">
    <property type="entry name" value="TRANSCRIPTIONAL REGULATORY PROTEIN"/>
    <property type="match status" value="1"/>
</dbReference>
<evidence type="ECO:0000256" key="2">
    <source>
        <dbReference type="ARBA" id="ARBA00023125"/>
    </source>
</evidence>
<evidence type="ECO:0000256" key="4">
    <source>
        <dbReference type="PROSITE-ProRule" id="PRU00335"/>
    </source>
</evidence>
<proteinExistence type="predicted"/>
<dbReference type="Proteomes" id="UP000270649">
    <property type="component" value="Unassembled WGS sequence"/>
</dbReference>
<comment type="caution">
    <text evidence="6">The sequence shown here is derived from an EMBL/GenBank/DDBJ whole genome shotgun (WGS) entry which is preliminary data.</text>
</comment>
<dbReference type="InterPro" id="IPR009057">
    <property type="entry name" value="Homeodomain-like_sf"/>
</dbReference>
<dbReference type="Gene3D" id="1.10.10.60">
    <property type="entry name" value="Homeodomain-like"/>
    <property type="match status" value="1"/>
</dbReference>
<evidence type="ECO:0000256" key="3">
    <source>
        <dbReference type="ARBA" id="ARBA00023163"/>
    </source>
</evidence>
<protein>
    <submittedName>
        <fullName evidence="6">TetR family transcriptional regulator</fullName>
    </submittedName>
</protein>
<dbReference type="SUPFAM" id="SSF46689">
    <property type="entry name" value="Homeodomain-like"/>
    <property type="match status" value="1"/>
</dbReference>
<keyword evidence="2 4" id="KW-0238">DNA-binding</keyword>
<keyword evidence="1" id="KW-0805">Transcription regulation</keyword>
<dbReference type="PROSITE" id="PS50977">
    <property type="entry name" value="HTH_TETR_2"/>
    <property type="match status" value="1"/>
</dbReference>
<dbReference type="SUPFAM" id="SSF48498">
    <property type="entry name" value="Tetracyclin repressor-like, C-terminal domain"/>
    <property type="match status" value="1"/>
</dbReference>
<dbReference type="RefSeq" id="WP_121910947.1">
    <property type="nucleotide sequence ID" value="NZ_CP068291.1"/>
</dbReference>
<accession>A0A3M0HEX1</accession>
<dbReference type="EMBL" id="REGC01000001">
    <property type="protein sequence ID" value="RMB64234.1"/>
    <property type="molecule type" value="Genomic_DNA"/>
</dbReference>
<evidence type="ECO:0000256" key="1">
    <source>
        <dbReference type="ARBA" id="ARBA00023015"/>
    </source>
</evidence>
<feature type="DNA-binding region" description="H-T-H motif" evidence="4">
    <location>
        <begin position="25"/>
        <end position="44"/>
    </location>
</feature>
<dbReference type="Gene3D" id="1.10.357.10">
    <property type="entry name" value="Tetracycline Repressor, domain 2"/>
    <property type="match status" value="1"/>
</dbReference>
<evidence type="ECO:0000259" key="5">
    <source>
        <dbReference type="PROSITE" id="PS50977"/>
    </source>
</evidence>
<keyword evidence="3" id="KW-0804">Transcription</keyword>
<name>A0A3M0HEX1_9CORY</name>
<dbReference type="GeneID" id="92745830"/>
<dbReference type="InterPro" id="IPR036271">
    <property type="entry name" value="Tet_transcr_reg_TetR-rel_C_sf"/>
</dbReference>
<reference evidence="6 7" key="1">
    <citation type="submission" date="2018-10" db="EMBL/GenBank/DDBJ databases">
        <title>Corynebacterium macginleyi genome sequencing and assembly of the type strain and two clinical samples.</title>
        <authorList>
            <person name="Bernier A.-M."/>
            <person name="Bernard K."/>
        </authorList>
    </citation>
    <scope>NUCLEOTIDE SEQUENCE [LARGE SCALE GENOMIC DNA]</scope>
    <source>
        <strain evidence="6 7">NML 120205</strain>
    </source>
</reference>
<dbReference type="Pfam" id="PF00440">
    <property type="entry name" value="TetR_N"/>
    <property type="match status" value="1"/>
</dbReference>